<organism evidence="1 2">
    <name type="scientific">Vitis vinifera</name>
    <name type="common">Grape</name>
    <dbReference type="NCBI Taxonomy" id="29760"/>
    <lineage>
        <taxon>Eukaryota</taxon>
        <taxon>Viridiplantae</taxon>
        <taxon>Streptophyta</taxon>
        <taxon>Embryophyta</taxon>
        <taxon>Tracheophyta</taxon>
        <taxon>Spermatophyta</taxon>
        <taxon>Magnoliopsida</taxon>
        <taxon>eudicotyledons</taxon>
        <taxon>Gunneridae</taxon>
        <taxon>Pentapetalae</taxon>
        <taxon>rosids</taxon>
        <taxon>Vitales</taxon>
        <taxon>Vitaceae</taxon>
        <taxon>Viteae</taxon>
        <taxon>Vitis</taxon>
    </lineage>
</organism>
<keyword evidence="2" id="KW-1185">Reference proteome</keyword>
<dbReference type="PaxDb" id="29760-VIT_06s0009g03020.t01"/>
<dbReference type="Proteomes" id="UP000009183">
    <property type="component" value="Chromosome 6"/>
</dbReference>
<proteinExistence type="predicted"/>
<protein>
    <submittedName>
        <fullName evidence="1">Uncharacterized protein</fullName>
    </submittedName>
</protein>
<reference evidence="2" key="1">
    <citation type="journal article" date="2007" name="Nature">
        <title>The grapevine genome sequence suggests ancestral hexaploidization in major angiosperm phyla.</title>
        <authorList>
            <consortium name="The French-Italian Public Consortium for Grapevine Genome Characterization."/>
            <person name="Jaillon O."/>
            <person name="Aury J.-M."/>
            <person name="Noel B."/>
            <person name="Policriti A."/>
            <person name="Clepet C."/>
            <person name="Casagrande A."/>
            <person name="Choisne N."/>
            <person name="Aubourg S."/>
            <person name="Vitulo N."/>
            <person name="Jubin C."/>
            <person name="Vezzi A."/>
            <person name="Legeai F."/>
            <person name="Hugueney P."/>
            <person name="Dasilva C."/>
            <person name="Horner D."/>
            <person name="Mica E."/>
            <person name="Jublot D."/>
            <person name="Poulain J."/>
            <person name="Bruyere C."/>
            <person name="Billault A."/>
            <person name="Segurens B."/>
            <person name="Gouyvenoux M."/>
            <person name="Ugarte E."/>
            <person name="Cattonaro F."/>
            <person name="Anthouard V."/>
            <person name="Vico V."/>
            <person name="Del Fabbro C."/>
            <person name="Alaux M."/>
            <person name="Di Gaspero G."/>
            <person name="Dumas V."/>
            <person name="Felice N."/>
            <person name="Paillard S."/>
            <person name="Juman I."/>
            <person name="Moroldo M."/>
            <person name="Scalabrin S."/>
            <person name="Canaguier A."/>
            <person name="Le Clainche I."/>
            <person name="Malacrida G."/>
            <person name="Durand E."/>
            <person name="Pesole G."/>
            <person name="Laucou V."/>
            <person name="Chatelet P."/>
            <person name="Merdinoglu D."/>
            <person name="Delledonne M."/>
            <person name="Pezzotti M."/>
            <person name="Lecharny A."/>
            <person name="Scarpelli C."/>
            <person name="Artiguenave F."/>
            <person name="Pe M.E."/>
            <person name="Valle G."/>
            <person name="Morgante M."/>
            <person name="Caboche M."/>
            <person name="Adam-Blondon A.-F."/>
            <person name="Weissenbach J."/>
            <person name="Quetier F."/>
            <person name="Wincker P."/>
        </authorList>
    </citation>
    <scope>NUCLEOTIDE SEQUENCE [LARGE SCALE GENOMIC DNA]</scope>
    <source>
        <strain evidence="2">cv. Pinot noir / PN40024</strain>
    </source>
</reference>
<sequence>MTFSQKKSFNKYGLMVFLPPLEKIGLDHRVGQGK</sequence>
<accession>D7T184</accession>
<name>D7T184_VITVI</name>
<dbReference type="AlphaFoldDB" id="D7T184"/>
<dbReference type="HOGENOM" id="CLU_3378061_0_0_1"/>
<dbReference type="EMBL" id="FN595504">
    <property type="protein sequence ID" value="CBI24264.3"/>
    <property type="molecule type" value="Genomic_DNA"/>
</dbReference>
<gene>
    <name evidence="1" type="ordered locus">VIT_06s0009g03020</name>
</gene>
<dbReference type="InParanoid" id="D7T184"/>
<evidence type="ECO:0000313" key="1">
    <source>
        <dbReference type="EMBL" id="CBI24264.3"/>
    </source>
</evidence>
<evidence type="ECO:0000313" key="2">
    <source>
        <dbReference type="Proteomes" id="UP000009183"/>
    </source>
</evidence>